<organism evidence="2 3">
    <name type="scientific">Paenibacillus lacisoli</name>
    <dbReference type="NCBI Taxonomy" id="3064525"/>
    <lineage>
        <taxon>Bacteria</taxon>
        <taxon>Bacillati</taxon>
        <taxon>Bacillota</taxon>
        <taxon>Bacilli</taxon>
        <taxon>Bacillales</taxon>
        <taxon>Paenibacillaceae</taxon>
        <taxon>Paenibacillus</taxon>
    </lineage>
</organism>
<evidence type="ECO:0000256" key="1">
    <source>
        <dbReference type="SAM" id="SignalP"/>
    </source>
</evidence>
<dbReference type="EMBL" id="JAUQTB010000003">
    <property type="protein sequence ID" value="MDO7906479.1"/>
    <property type="molecule type" value="Genomic_DNA"/>
</dbReference>
<dbReference type="RefSeq" id="WP_305023666.1">
    <property type="nucleotide sequence ID" value="NZ_JAUQTB010000003.1"/>
</dbReference>
<feature type="signal peptide" evidence="1">
    <location>
        <begin position="1"/>
        <end position="22"/>
    </location>
</feature>
<evidence type="ECO:0008006" key="4">
    <source>
        <dbReference type="Google" id="ProtNLM"/>
    </source>
</evidence>
<protein>
    <recommendedName>
        <fullName evidence="4">VCBS repeat-containing protein</fullName>
    </recommendedName>
</protein>
<comment type="caution">
    <text evidence="2">The sequence shown here is derived from an EMBL/GenBank/DDBJ whole genome shotgun (WGS) entry which is preliminary data.</text>
</comment>
<name>A0ABT9CB37_9BACL</name>
<proteinExistence type="predicted"/>
<keyword evidence="1" id="KW-0732">Signal</keyword>
<dbReference type="Proteomes" id="UP001240171">
    <property type="component" value="Unassembled WGS sequence"/>
</dbReference>
<feature type="chain" id="PRO_5046707946" description="VCBS repeat-containing protein" evidence="1">
    <location>
        <begin position="23"/>
        <end position="228"/>
    </location>
</feature>
<keyword evidence="3" id="KW-1185">Reference proteome</keyword>
<reference evidence="2 3" key="1">
    <citation type="submission" date="2023-07" db="EMBL/GenBank/DDBJ databases">
        <title>Paenibacillus sp. JX-17 nov. isolated from soil.</title>
        <authorList>
            <person name="Wan Y."/>
            <person name="Liu B."/>
        </authorList>
    </citation>
    <scope>NUCLEOTIDE SEQUENCE [LARGE SCALE GENOMIC DNA]</scope>
    <source>
        <strain evidence="2 3">JX-17</strain>
    </source>
</reference>
<evidence type="ECO:0000313" key="2">
    <source>
        <dbReference type="EMBL" id="MDO7906479.1"/>
    </source>
</evidence>
<accession>A0ABT9CB37</accession>
<gene>
    <name evidence="2" type="ORF">Q5741_08615</name>
</gene>
<evidence type="ECO:0000313" key="3">
    <source>
        <dbReference type="Proteomes" id="UP001240171"/>
    </source>
</evidence>
<sequence length="228" mass="25047">MINMLVAFLVSLFLPYSGTAVLNPQHVIAEAPEDQNVKLYYSGEEQNGQYSKVVLAANGKHAAFDWNVPSDPALAPQLYYSDLNGDGQPEAAVIVTLGSGTGINKQELHLINPNTMKEYPVEQPADALRKSQLSSTVNISDSSVLITVSFHGSQQKQQKPLSDFYDDPAQFAHEVDFSSYTVFSIDEQGQIQAVLSGSITPSEFVGDLVLTYKYSQDGFTMDHMEYKP</sequence>